<protein>
    <recommendedName>
        <fullName evidence="3">FHF complex subunit HOOK-interacting protein C-terminal domain-containing protein</fullName>
    </recommendedName>
</protein>
<dbReference type="Ensembl" id="ENSGMOT00000004606.2">
    <property type="protein sequence ID" value="ENSGMOP00000004471.2"/>
    <property type="gene ID" value="ENSGMOG00000004200.2"/>
</dbReference>
<comment type="similarity">
    <text evidence="1">Belongs to the FHIP family.</text>
</comment>
<feature type="compositionally biased region" description="Polar residues" evidence="2">
    <location>
        <begin position="183"/>
        <end position="194"/>
    </location>
</feature>
<dbReference type="Pfam" id="PF10257">
    <property type="entry name" value="RAI16-like"/>
    <property type="match status" value="1"/>
</dbReference>
<dbReference type="PANTHER" id="PTHR21705:SF9">
    <property type="entry name" value="FHF COMPLEX SUBUNIT HOOK-INTERACTING PROTEIN 2B"/>
    <property type="match status" value="1"/>
</dbReference>
<feature type="compositionally biased region" description="Low complexity" evidence="2">
    <location>
        <begin position="500"/>
        <end position="509"/>
    </location>
</feature>
<evidence type="ECO:0000256" key="2">
    <source>
        <dbReference type="SAM" id="MobiDB-lite"/>
    </source>
</evidence>
<dbReference type="Pfam" id="PF19311">
    <property type="entry name" value="KELAA"/>
    <property type="match status" value="1"/>
</dbReference>
<evidence type="ECO:0000256" key="1">
    <source>
        <dbReference type="ARBA" id="ARBA00024336"/>
    </source>
</evidence>
<dbReference type="Proteomes" id="UP000694546">
    <property type="component" value="Chromosome 6"/>
</dbReference>
<dbReference type="InterPro" id="IPR045669">
    <property type="entry name" value="FHIP_C"/>
</dbReference>
<feature type="region of interest" description="Disordered" evidence="2">
    <location>
        <begin position="183"/>
        <end position="222"/>
    </location>
</feature>
<dbReference type="GeneTree" id="ENSGT00950000182936"/>
<proteinExistence type="inferred from homology"/>
<reference evidence="4" key="2">
    <citation type="submission" date="2025-09" db="UniProtKB">
        <authorList>
            <consortium name="Ensembl"/>
        </authorList>
    </citation>
    <scope>IDENTIFICATION</scope>
</reference>
<dbReference type="AlphaFoldDB" id="A0A8C4Z1R6"/>
<feature type="compositionally biased region" description="Acidic residues" evidence="2">
    <location>
        <begin position="478"/>
        <end position="488"/>
    </location>
</feature>
<dbReference type="PANTHER" id="PTHR21705">
    <property type="entry name" value="RAI16 PROTEIN-RELATED"/>
    <property type="match status" value="1"/>
</dbReference>
<keyword evidence="5" id="KW-1185">Reference proteome</keyword>
<evidence type="ECO:0000313" key="4">
    <source>
        <dbReference type="Ensembl" id="ENSGMOP00000004471.2"/>
    </source>
</evidence>
<feature type="domain" description="FHF complex subunit HOOK-interacting protein C-terminal" evidence="3">
    <location>
        <begin position="582"/>
        <end position="673"/>
    </location>
</feature>
<evidence type="ECO:0000313" key="5">
    <source>
        <dbReference type="Proteomes" id="UP000694546"/>
    </source>
</evidence>
<reference evidence="4" key="1">
    <citation type="submission" date="2025-08" db="UniProtKB">
        <authorList>
            <consortium name="Ensembl"/>
        </authorList>
    </citation>
    <scope>IDENTIFICATION</scope>
</reference>
<gene>
    <name evidence="4" type="primary">fhip2b</name>
</gene>
<dbReference type="InterPro" id="IPR045668">
    <property type="entry name" value="FHIP_KELAA_motif"/>
</dbReference>
<evidence type="ECO:0000259" key="3">
    <source>
        <dbReference type="Pfam" id="PF19314"/>
    </source>
</evidence>
<feature type="region of interest" description="Disordered" evidence="2">
    <location>
        <begin position="466"/>
        <end position="509"/>
    </location>
</feature>
<dbReference type="Pfam" id="PF19314">
    <property type="entry name" value="DUF5917"/>
    <property type="match status" value="1"/>
</dbReference>
<feature type="compositionally biased region" description="Polar residues" evidence="2">
    <location>
        <begin position="211"/>
        <end position="222"/>
    </location>
</feature>
<organism evidence="4 5">
    <name type="scientific">Gadus morhua</name>
    <name type="common">Atlantic cod</name>
    <dbReference type="NCBI Taxonomy" id="8049"/>
    <lineage>
        <taxon>Eukaryota</taxon>
        <taxon>Metazoa</taxon>
        <taxon>Chordata</taxon>
        <taxon>Craniata</taxon>
        <taxon>Vertebrata</taxon>
        <taxon>Euteleostomi</taxon>
        <taxon>Actinopterygii</taxon>
        <taxon>Neopterygii</taxon>
        <taxon>Teleostei</taxon>
        <taxon>Neoteleostei</taxon>
        <taxon>Acanthomorphata</taxon>
        <taxon>Zeiogadaria</taxon>
        <taxon>Gadariae</taxon>
        <taxon>Gadiformes</taxon>
        <taxon>Gadoidei</taxon>
        <taxon>Gadidae</taxon>
        <taxon>Gadus</taxon>
    </lineage>
</organism>
<accession>A0A8C4Z1R6</accession>
<name>A0A8C4Z1R6_GADMO</name>
<sequence>MEMFSKLTSLFQQALETREPSVDLKESFVEHWKGITNYYIQTTDEERPARQTDIPWRLKQMLDILVYEEGQQVVEETGPCLEYLLQHKLLETLCTLGKAQYPPGMLQQVLLFASSLLMQIKKPLLQMLHIYRPIQKLIGLCALPGSQSEKEEAQFLLAVCSQVKQDPYLLNYIPIISKSKMTESTSNQSGNRNGPDTKNDTDDPTSPSPPCNLSESTTSIHSCASPQAEAPDLVFALVHLTQSQKAHEGLLLLVGLQSEGSGETLAQRTQLVALLAGKLVQLYSLVPTEELDPQDILNISQFSKASPDDGLLCPGLDHVTLFFCWLDFLDHMMTEAPQVKRLSGCVHSLWLSEVMLPQLMSTGESAVLLSTVVLCRVVQAVRSTALLDRLVMFLLGSQSQPEEPAESQDPHVLRGRLIQQCDHISEEISMASLRLFEELLRKPHGAILHNLVLRHLEPRRYLTLTPAPLDDRHTDSGEDHEDLEEDPWFPDSLYSDGQTLPSPSSASSGALLNSHVHSTDVINSFLCLVPQEVKSSQLVQEGGYDSYVLECEACGPLTQQDWVEELPPPSSSSVVAGTVFYEGLFLQVLFDRLGRLLEQPYDLNLQLTSVVSRLAAFRHPVITEFMLDPYITLTPGARTLFTVLIRVIGELMQRVQAVPDVSDRLIRMRRKLLELDQHSQEEHQTLLRGIILLEEFCKELAAIAFVNRPTAELM</sequence>
<dbReference type="InterPro" id="IPR019384">
    <property type="entry name" value="FHIP"/>
</dbReference>